<dbReference type="GO" id="GO:0044718">
    <property type="term" value="P:siderophore transmembrane transport"/>
    <property type="evidence" value="ECO:0007669"/>
    <property type="project" value="TreeGrafter"/>
</dbReference>
<keyword evidence="8" id="KW-0121">Carboxypeptidase</keyword>
<accession>A0A428MDQ3</accession>
<evidence type="ECO:0000256" key="5">
    <source>
        <dbReference type="ARBA" id="ARBA00023136"/>
    </source>
</evidence>
<dbReference type="GO" id="GO:0015344">
    <property type="term" value="F:siderophore uptake transmembrane transporter activity"/>
    <property type="evidence" value="ECO:0007669"/>
    <property type="project" value="TreeGrafter"/>
</dbReference>
<protein>
    <submittedName>
        <fullName evidence="8">Carboxypeptidase family protein</fullName>
    </submittedName>
</protein>
<dbReference type="PROSITE" id="PS51257">
    <property type="entry name" value="PROKAR_LIPOPROTEIN"/>
    <property type="match status" value="1"/>
</dbReference>
<evidence type="ECO:0000313" key="9">
    <source>
        <dbReference type="Proteomes" id="UP000269669"/>
    </source>
</evidence>
<dbReference type="AlphaFoldDB" id="A0A428MDQ3"/>
<comment type="subcellular location">
    <subcellularLocation>
        <location evidence="1">Cell outer membrane</location>
        <topology evidence="1">Multi-pass membrane protein</topology>
    </subcellularLocation>
</comment>
<evidence type="ECO:0000256" key="6">
    <source>
        <dbReference type="ARBA" id="ARBA00023237"/>
    </source>
</evidence>
<dbReference type="PANTHER" id="PTHR30069:SF46">
    <property type="entry name" value="OAR PROTEIN"/>
    <property type="match status" value="1"/>
</dbReference>
<dbReference type="GO" id="GO:0009279">
    <property type="term" value="C:cell outer membrane"/>
    <property type="evidence" value="ECO:0007669"/>
    <property type="project" value="UniProtKB-SubCell"/>
</dbReference>
<keyword evidence="6" id="KW-0998">Cell outer membrane</keyword>
<dbReference type="InterPro" id="IPR008969">
    <property type="entry name" value="CarboxyPept-like_regulatory"/>
</dbReference>
<keyword evidence="2" id="KW-0813">Transport</keyword>
<keyword evidence="9" id="KW-1185">Reference proteome</keyword>
<dbReference type="SUPFAM" id="SSF49464">
    <property type="entry name" value="Carboxypeptidase regulatory domain-like"/>
    <property type="match status" value="1"/>
</dbReference>
<keyword evidence="3" id="KW-1134">Transmembrane beta strand</keyword>
<dbReference type="PANTHER" id="PTHR30069">
    <property type="entry name" value="TONB-DEPENDENT OUTER MEMBRANE RECEPTOR"/>
    <property type="match status" value="1"/>
</dbReference>
<keyword evidence="4" id="KW-0812">Transmembrane</keyword>
<evidence type="ECO:0000256" key="1">
    <source>
        <dbReference type="ARBA" id="ARBA00004571"/>
    </source>
</evidence>
<dbReference type="InterPro" id="IPR036942">
    <property type="entry name" value="Beta-barrel_TonB_sf"/>
</dbReference>
<dbReference type="EMBL" id="RSDW01000001">
    <property type="protein sequence ID" value="RSL15004.1"/>
    <property type="molecule type" value="Genomic_DNA"/>
</dbReference>
<evidence type="ECO:0000313" key="8">
    <source>
        <dbReference type="EMBL" id="RSL15004.1"/>
    </source>
</evidence>
<keyword evidence="8" id="KW-0378">Hydrolase</keyword>
<evidence type="ECO:0000256" key="3">
    <source>
        <dbReference type="ARBA" id="ARBA00022452"/>
    </source>
</evidence>
<evidence type="ECO:0000256" key="2">
    <source>
        <dbReference type="ARBA" id="ARBA00022448"/>
    </source>
</evidence>
<keyword evidence="5" id="KW-0472">Membrane</keyword>
<feature type="domain" description="TonB-dependent transporter Oar-like beta-barrel" evidence="7">
    <location>
        <begin position="267"/>
        <end position="1200"/>
    </location>
</feature>
<evidence type="ECO:0000256" key="4">
    <source>
        <dbReference type="ARBA" id="ARBA00022692"/>
    </source>
</evidence>
<dbReference type="Gene3D" id="2.40.170.20">
    <property type="entry name" value="TonB-dependent receptor, beta-barrel domain"/>
    <property type="match status" value="1"/>
</dbReference>
<dbReference type="InterPro" id="IPR039426">
    <property type="entry name" value="TonB-dep_rcpt-like"/>
</dbReference>
<keyword evidence="8" id="KW-0645">Protease</keyword>
<proteinExistence type="predicted"/>
<sequence>MKKIQGMKNRVVSVPGQPWLLTIVCVLVFGCLSDAPIQAQQYLATLTGQVTDLSGAVIPKADVTATNATTKFVTKVVTNGSGGYSIPFLTPGTYSVTVAGSGFRAETRTGIVLTAGANVQADFSLSVGKVGEQVVVTAETALLDTGSANLGTTLGTKEVTDLPNVGRNPFVLSTLAAGVTTGAYMQSKASGFTNPFSGTAVQIIANGSSGHNRLTLDGIPDDPAERLSGASYTGFVPSPEAVQEVKTQTALYDAQYGHGNGTVLNTVLRSGSNEYHGSAYFVFRNTYLNANTYERVPTQNAAVNPTHRVNDQWSQPGFVINGPLDIPHIYNGHNKTFFMAAYERLQLHQPVPFSGLVPTAAQASGDFSSLCSSYDVNGVCLPGAGVQIYDPLTADASGNRTPFANNKIPTSRINAAGAALMSYYPVPNSSQSATVNYISSDTSSPNKYYSFVTRVDHSISDRNKFNATFFKAVLNQIQPHAGFPKLVAPTGVGYTVYRNNMGGSLDYVTVISPTLVVDARGGVIYHPFGLIYPGNTFNLSTINMNGTGLPYQSFPGVYGCDACTTIGSASGTSPGSSTPYSGLSAGSSGQISTDTLGSYSVLVSKTIQRHALRAGFEGNIIRYNVQNPQSGLGTFLFNRQFTQKNSSCSTSSTCTVGGDSASGNPFASLLLGYPSNTSSTSGSYTNQVAYALQQLYYALYVQDDWRVSRNLTINAGLRWDYESPFTERFNRQNIGFCTTCQNPLQSSVSGLTLNGGLLFASSSNRYPFPKDFNNFQPRLGAEYQLSSNMVLRGGFGIIYFNTRESPLGQGFSSSTNYVATLDNTHPAISLSNPFPNGANLPTGSSLGLATQVGQSVTFPYPDHTQPKIIQYSASVQTQLPANLVLQVAYVGNKASQLEINKSINAVPAQYYNQGAAGITYLQTQVPNPMAGLLPGSSLNTATVQRQFLLTPFPQFTGVTANYASTGNVLYNALQTTVTKRAGHGVTIQGNFTWSKIMDQTTYLNAQDNFDSPFRYEDSNPNLVANLVGIYQFSSLSDKPGYVRVPFGGWQMNGVLRAQNGGLVATPGNVTPLSTPRLGNATYGRYFNTCYENAAGALVMTTASAPGCDSASSTPAFQQHLAFTLNNIGPYMNGVRQRVHPLVDFSLFKQFKLRERLNFEIRGEFFNVLNTPNFGGPGTTPGSSSYGVVTLTQANDPRLTQLTARINF</sequence>
<dbReference type="InterPro" id="IPR057601">
    <property type="entry name" value="Oar-like_b-barrel"/>
</dbReference>
<dbReference type="GO" id="GO:0004180">
    <property type="term" value="F:carboxypeptidase activity"/>
    <property type="evidence" value="ECO:0007669"/>
    <property type="project" value="UniProtKB-KW"/>
</dbReference>
<dbReference type="RefSeq" id="WP_125483799.1">
    <property type="nucleotide sequence ID" value="NZ_RSDW01000001.1"/>
</dbReference>
<dbReference type="Pfam" id="PF25183">
    <property type="entry name" value="OMP_b-brl_4"/>
    <property type="match status" value="1"/>
</dbReference>
<name>A0A428MDQ3_9BACT</name>
<reference evidence="8 9" key="1">
    <citation type="submission" date="2018-12" db="EMBL/GenBank/DDBJ databases">
        <title>Sequencing of bacterial isolates from soil warming experiment in Harvard Forest, Massachusetts, USA.</title>
        <authorList>
            <person name="Deangelis K."/>
        </authorList>
    </citation>
    <scope>NUCLEOTIDE SEQUENCE [LARGE SCALE GENOMIC DNA]</scope>
    <source>
        <strain evidence="8 9">EB153</strain>
    </source>
</reference>
<organism evidence="8 9">
    <name type="scientific">Edaphobacter aggregans</name>
    <dbReference type="NCBI Taxonomy" id="570835"/>
    <lineage>
        <taxon>Bacteria</taxon>
        <taxon>Pseudomonadati</taxon>
        <taxon>Acidobacteriota</taxon>
        <taxon>Terriglobia</taxon>
        <taxon>Terriglobales</taxon>
        <taxon>Acidobacteriaceae</taxon>
        <taxon>Edaphobacter</taxon>
    </lineage>
</organism>
<dbReference type="OrthoDB" id="97893at2"/>
<gene>
    <name evidence="8" type="ORF">EDE15_0475</name>
</gene>
<dbReference type="Pfam" id="PF13620">
    <property type="entry name" value="CarboxypepD_reg"/>
    <property type="match status" value="1"/>
</dbReference>
<evidence type="ECO:0000259" key="7">
    <source>
        <dbReference type="Pfam" id="PF25183"/>
    </source>
</evidence>
<comment type="caution">
    <text evidence="8">The sequence shown here is derived from an EMBL/GenBank/DDBJ whole genome shotgun (WGS) entry which is preliminary data.</text>
</comment>
<dbReference type="SUPFAM" id="SSF56935">
    <property type="entry name" value="Porins"/>
    <property type="match status" value="1"/>
</dbReference>
<dbReference type="Proteomes" id="UP000269669">
    <property type="component" value="Unassembled WGS sequence"/>
</dbReference>
<dbReference type="Gene3D" id="2.60.40.1120">
    <property type="entry name" value="Carboxypeptidase-like, regulatory domain"/>
    <property type="match status" value="1"/>
</dbReference>